<dbReference type="AlphaFoldDB" id="A0AAJ2H0P9"/>
<accession>A0AAJ2H0P9</accession>
<dbReference type="EMBL" id="JAVLSF010000028">
    <property type="protein sequence ID" value="MDR9776734.1"/>
    <property type="molecule type" value="Genomic_DNA"/>
</dbReference>
<organism evidence="2 3">
    <name type="scientific">Rhizobium hidalgonense</name>
    <dbReference type="NCBI Taxonomy" id="1538159"/>
    <lineage>
        <taxon>Bacteria</taxon>
        <taxon>Pseudomonadati</taxon>
        <taxon>Pseudomonadota</taxon>
        <taxon>Alphaproteobacteria</taxon>
        <taxon>Hyphomicrobiales</taxon>
        <taxon>Rhizobiaceae</taxon>
        <taxon>Rhizobium/Agrobacterium group</taxon>
        <taxon>Rhizobium</taxon>
    </lineage>
</organism>
<evidence type="ECO:0000313" key="3">
    <source>
        <dbReference type="Proteomes" id="UP001268610"/>
    </source>
</evidence>
<protein>
    <submittedName>
        <fullName evidence="2">Uncharacterized protein</fullName>
    </submittedName>
</protein>
<evidence type="ECO:0000256" key="1">
    <source>
        <dbReference type="SAM" id="MobiDB-lite"/>
    </source>
</evidence>
<feature type="compositionally biased region" description="Basic and acidic residues" evidence="1">
    <location>
        <begin position="47"/>
        <end position="60"/>
    </location>
</feature>
<gene>
    <name evidence="2" type="ORF">RJJ65_29580</name>
</gene>
<name>A0AAJ2H0P9_9HYPH</name>
<sequence length="117" mass="12904">MGDEQGTEMQMAAPESAGKTGRYDVFTKKDIPASKEAGYRFPNKKIRAAENHRPAPERRGNTQGDKNKSRRPRKRECVSAHGDVFAAIIVVRPQKLEGACIDFSNVHAISMTHAIPA</sequence>
<proteinExistence type="predicted"/>
<evidence type="ECO:0000313" key="2">
    <source>
        <dbReference type="EMBL" id="MDR9776734.1"/>
    </source>
</evidence>
<feature type="region of interest" description="Disordered" evidence="1">
    <location>
        <begin position="1"/>
        <end position="77"/>
    </location>
</feature>
<comment type="caution">
    <text evidence="2">The sequence shown here is derived from an EMBL/GenBank/DDBJ whole genome shotgun (WGS) entry which is preliminary data.</text>
</comment>
<dbReference type="Proteomes" id="UP001268610">
    <property type="component" value="Unassembled WGS sequence"/>
</dbReference>
<dbReference type="RefSeq" id="WP_128398363.1">
    <property type="nucleotide sequence ID" value="NZ_CP054027.1"/>
</dbReference>
<reference evidence="2" key="1">
    <citation type="submission" date="2023-04" db="EMBL/GenBank/DDBJ databases">
        <title>Genomic characterization of faba bean (Vicia faba) microsymbionts in Mexican soils.</title>
        <authorList>
            <person name="Rivera Orduna F.N."/>
            <person name="Guevara-Luna J."/>
            <person name="Yan J."/>
            <person name="Arroyo-Herrera I."/>
            <person name="Li Y."/>
            <person name="Vasquez-Murrieta M.S."/>
            <person name="Wang E.T."/>
        </authorList>
    </citation>
    <scope>NUCLEOTIDE SEQUENCE</scope>
    <source>
        <strain evidence="2">CH26</strain>
    </source>
</reference>
<feature type="compositionally biased region" description="Basic and acidic residues" evidence="1">
    <location>
        <begin position="21"/>
        <end position="33"/>
    </location>
</feature>